<dbReference type="Gene3D" id="3.10.350.10">
    <property type="entry name" value="LysM domain"/>
    <property type="match status" value="1"/>
</dbReference>
<name>A0A379TTU3_SALDZ</name>
<proteinExistence type="predicted"/>
<dbReference type="EMBL" id="UGXH01000003">
    <property type="protein sequence ID" value="SUG53982.1"/>
    <property type="molecule type" value="Genomic_DNA"/>
</dbReference>
<keyword evidence="3" id="KW-0997">Cell inner membrane</keyword>
<dbReference type="Proteomes" id="UP000254633">
    <property type="component" value="Unassembled WGS sequence"/>
</dbReference>
<keyword evidence="2" id="KW-1003">Cell membrane</keyword>
<dbReference type="SMART" id="SM00257">
    <property type="entry name" value="LysM"/>
    <property type="match status" value="1"/>
</dbReference>
<feature type="chain" id="PRO_5016730728" evidence="8">
    <location>
        <begin position="25"/>
        <end position="132"/>
    </location>
</feature>
<evidence type="ECO:0000256" key="3">
    <source>
        <dbReference type="ARBA" id="ARBA00022519"/>
    </source>
</evidence>
<dbReference type="AlphaFoldDB" id="A0A379TTU3"/>
<accession>A0A379TTU3</accession>
<dbReference type="GO" id="GO:0005886">
    <property type="term" value="C:plasma membrane"/>
    <property type="evidence" value="ECO:0007669"/>
    <property type="project" value="UniProtKB-SubCell"/>
</dbReference>
<dbReference type="InterPro" id="IPR018392">
    <property type="entry name" value="LysM"/>
</dbReference>
<evidence type="ECO:0000256" key="4">
    <source>
        <dbReference type="ARBA" id="ARBA00022729"/>
    </source>
</evidence>
<gene>
    <name evidence="10" type="primary">SBOV30881_1</name>
    <name evidence="10" type="ORF">NCTC10060_01053</name>
</gene>
<dbReference type="FunFam" id="3.10.350.10:FF:000006">
    <property type="entry name" value="YgeR family lipoprotein"/>
    <property type="match status" value="1"/>
</dbReference>
<evidence type="ECO:0000256" key="5">
    <source>
        <dbReference type="ARBA" id="ARBA00023136"/>
    </source>
</evidence>
<evidence type="ECO:0000256" key="1">
    <source>
        <dbReference type="ARBA" id="ARBA00004519"/>
    </source>
</evidence>
<dbReference type="SUPFAM" id="SSF54106">
    <property type="entry name" value="LysM domain"/>
    <property type="match status" value="1"/>
</dbReference>
<dbReference type="Pfam" id="PF01476">
    <property type="entry name" value="LysM"/>
    <property type="match status" value="1"/>
</dbReference>
<reference evidence="10 11" key="1">
    <citation type="submission" date="2018-06" db="EMBL/GenBank/DDBJ databases">
        <authorList>
            <consortium name="Pathogen Informatics"/>
            <person name="Doyle S."/>
        </authorList>
    </citation>
    <scope>NUCLEOTIDE SEQUENCE [LARGE SCALE GENOMIC DNA]</scope>
    <source>
        <strain evidence="10 11">NCTC10060</strain>
    </source>
</reference>
<keyword evidence="5" id="KW-0472">Membrane</keyword>
<feature type="domain" description="LysM" evidence="9">
    <location>
        <begin position="38"/>
        <end position="82"/>
    </location>
</feature>
<organism evidence="10 11">
    <name type="scientific">Salmonella diarizonae</name>
    <dbReference type="NCBI Taxonomy" id="59204"/>
    <lineage>
        <taxon>Bacteria</taxon>
        <taxon>Pseudomonadati</taxon>
        <taxon>Pseudomonadota</taxon>
        <taxon>Gammaproteobacteria</taxon>
        <taxon>Enterobacterales</taxon>
        <taxon>Enterobacteriaceae</taxon>
        <taxon>Salmonella</taxon>
    </lineage>
</organism>
<dbReference type="PROSITE" id="PS51257">
    <property type="entry name" value="PROKAR_LIPOPROTEIN"/>
    <property type="match status" value="1"/>
</dbReference>
<dbReference type="PROSITE" id="PS51782">
    <property type="entry name" value="LYSM"/>
    <property type="match status" value="1"/>
</dbReference>
<evidence type="ECO:0000313" key="10">
    <source>
        <dbReference type="EMBL" id="SUG53982.1"/>
    </source>
</evidence>
<sequence length="132" mass="14013">MSAGRLNKNSLGIAVLLCTGLLLAGCSSNSGSGTYSGSVYTVKRGDTLYRISRATGTSVKELARLNGISPPYTIEVGSELKCAAAQRAAVQHAKPAIKQQQKLPRSDRHLRCQNPPGRRWGSVVGYGLLTVK</sequence>
<comment type="subcellular location">
    <subcellularLocation>
        <location evidence="1">Cell inner membrane</location>
        <topology evidence="1">Lipid-anchor</topology>
    </subcellularLocation>
</comment>
<evidence type="ECO:0000256" key="8">
    <source>
        <dbReference type="SAM" id="SignalP"/>
    </source>
</evidence>
<keyword evidence="7 10" id="KW-0449">Lipoprotein</keyword>
<dbReference type="InterPro" id="IPR036779">
    <property type="entry name" value="LysM_dom_sf"/>
</dbReference>
<evidence type="ECO:0000313" key="11">
    <source>
        <dbReference type="Proteomes" id="UP000254633"/>
    </source>
</evidence>
<feature type="signal peptide" evidence="8">
    <location>
        <begin position="1"/>
        <end position="24"/>
    </location>
</feature>
<evidence type="ECO:0000256" key="6">
    <source>
        <dbReference type="ARBA" id="ARBA00023139"/>
    </source>
</evidence>
<evidence type="ECO:0000259" key="9">
    <source>
        <dbReference type="PROSITE" id="PS51782"/>
    </source>
</evidence>
<evidence type="ECO:0000256" key="7">
    <source>
        <dbReference type="ARBA" id="ARBA00023288"/>
    </source>
</evidence>
<protein>
    <submittedName>
        <fullName evidence="10">Possible lipoprotein</fullName>
    </submittedName>
</protein>
<dbReference type="CDD" id="cd00118">
    <property type="entry name" value="LysM"/>
    <property type="match status" value="1"/>
</dbReference>
<keyword evidence="6" id="KW-0564">Palmitate</keyword>
<keyword evidence="4 8" id="KW-0732">Signal</keyword>
<evidence type="ECO:0000256" key="2">
    <source>
        <dbReference type="ARBA" id="ARBA00022475"/>
    </source>
</evidence>